<proteinExistence type="predicted"/>
<dbReference type="GO" id="GO:0008270">
    <property type="term" value="F:zinc ion binding"/>
    <property type="evidence" value="ECO:0007669"/>
    <property type="project" value="UniProtKB-KW"/>
</dbReference>
<keyword evidence="1" id="KW-0479">Metal-binding</keyword>
<dbReference type="Pfam" id="PF01258">
    <property type="entry name" value="zf-dskA_traR"/>
    <property type="match status" value="1"/>
</dbReference>
<dbReference type="PROSITE" id="PS51128">
    <property type="entry name" value="ZF_DKSA_2"/>
    <property type="match status" value="1"/>
</dbReference>
<dbReference type="EMBL" id="CP003096">
    <property type="protein sequence ID" value="AER66667.1"/>
    <property type="molecule type" value="Genomic_DNA"/>
</dbReference>
<evidence type="ECO:0000256" key="1">
    <source>
        <dbReference type="ARBA" id="ARBA00022723"/>
    </source>
</evidence>
<dbReference type="OrthoDB" id="9811543at2"/>
<keyword evidence="2" id="KW-0863">Zinc-finger</keyword>
<dbReference type="Proteomes" id="UP000005868">
    <property type="component" value="Chromosome"/>
</dbReference>
<dbReference type="AlphaFoldDB" id="G7V9W7"/>
<organism evidence="7 8">
    <name type="scientific">Thermovirga lienii (strain ATCC BAA-1197 / DSM 17291 / Cas60314)</name>
    <dbReference type="NCBI Taxonomy" id="580340"/>
    <lineage>
        <taxon>Bacteria</taxon>
        <taxon>Thermotogati</taxon>
        <taxon>Synergistota</taxon>
        <taxon>Synergistia</taxon>
        <taxon>Synergistales</taxon>
        <taxon>Thermovirgaceae</taxon>
        <taxon>Thermovirga</taxon>
    </lineage>
</organism>
<accession>G7V9W7</accession>
<dbReference type="InterPro" id="IPR000962">
    <property type="entry name" value="Znf_DskA_TraR"/>
</dbReference>
<dbReference type="KEGG" id="tli:Tlie_0934"/>
<reference evidence="8" key="1">
    <citation type="submission" date="2011-10" db="EMBL/GenBank/DDBJ databases">
        <title>The complete genome of chromosome of Thermovirga lienii DSM 17291.</title>
        <authorList>
            <consortium name="US DOE Joint Genome Institute (JGI-PGF)"/>
            <person name="Lucas S."/>
            <person name="Copeland A."/>
            <person name="Lapidus A."/>
            <person name="Glavina del Rio T."/>
            <person name="Dalin E."/>
            <person name="Tice H."/>
            <person name="Bruce D."/>
            <person name="Goodwin L."/>
            <person name="Pitluck S."/>
            <person name="Peters L."/>
            <person name="Mikhailova N."/>
            <person name="Saunders E."/>
            <person name="Kyrpides N."/>
            <person name="Mavromatis K."/>
            <person name="Ivanova N."/>
            <person name="Last F.I."/>
            <person name="Brettin T."/>
            <person name="Detter J.C."/>
            <person name="Han C."/>
            <person name="Larimer F."/>
            <person name="Land M."/>
            <person name="Hauser L."/>
            <person name="Markowitz V."/>
            <person name="Cheng J.-F."/>
            <person name="Hugenholtz P."/>
            <person name="Woyke T."/>
            <person name="Wu D."/>
            <person name="Spring S."/>
            <person name="Schroeder M."/>
            <person name="Brambilla E.-M."/>
            <person name="Klenk H.-P."/>
            <person name="Eisen J.A."/>
        </authorList>
    </citation>
    <scope>NUCLEOTIDE SEQUENCE [LARGE SCALE GENOMIC DNA]</scope>
    <source>
        <strain evidence="8">ATCC BAA-1197 / DSM 17291 / Cas60314</strain>
    </source>
</reference>
<evidence type="ECO:0000256" key="4">
    <source>
        <dbReference type="PROSITE-ProRule" id="PRU00510"/>
    </source>
</evidence>
<dbReference type="PANTHER" id="PTHR33823">
    <property type="entry name" value="RNA POLYMERASE-BINDING TRANSCRIPTION FACTOR DKSA-RELATED"/>
    <property type="match status" value="1"/>
</dbReference>
<feature type="compositionally biased region" description="Basic and acidic residues" evidence="5">
    <location>
        <begin position="25"/>
        <end position="42"/>
    </location>
</feature>
<dbReference type="Gene3D" id="1.20.120.910">
    <property type="entry name" value="DksA, coiled-coil domain"/>
    <property type="match status" value="1"/>
</dbReference>
<dbReference type="eggNOG" id="COG1734">
    <property type="taxonomic scope" value="Bacteria"/>
</dbReference>
<evidence type="ECO:0000313" key="8">
    <source>
        <dbReference type="Proteomes" id="UP000005868"/>
    </source>
</evidence>
<evidence type="ECO:0000256" key="3">
    <source>
        <dbReference type="ARBA" id="ARBA00022833"/>
    </source>
</evidence>
<evidence type="ECO:0000256" key="2">
    <source>
        <dbReference type="ARBA" id="ARBA00022771"/>
    </source>
</evidence>
<evidence type="ECO:0000313" key="7">
    <source>
        <dbReference type="EMBL" id="AER66667.1"/>
    </source>
</evidence>
<dbReference type="HOGENOM" id="CLU_043144_3_1_0"/>
<dbReference type="InterPro" id="IPR037187">
    <property type="entry name" value="DnaK_N"/>
</dbReference>
<gene>
    <name evidence="7" type="ordered locus">Tlie_0934</name>
</gene>
<evidence type="ECO:0000259" key="6">
    <source>
        <dbReference type="Pfam" id="PF01258"/>
    </source>
</evidence>
<evidence type="ECO:0000256" key="5">
    <source>
        <dbReference type="SAM" id="MobiDB-lite"/>
    </source>
</evidence>
<dbReference type="PROSITE" id="PS01102">
    <property type="entry name" value="ZF_DKSA_1"/>
    <property type="match status" value="1"/>
</dbReference>
<protein>
    <submittedName>
        <fullName evidence="7">TraR/DksA family transcriptional regulator</fullName>
    </submittedName>
</protein>
<name>G7V9W7_THELD</name>
<feature type="zinc finger region" description="dksA C4-type" evidence="4">
    <location>
        <begin position="84"/>
        <end position="108"/>
    </location>
</feature>
<feature type="domain" description="Zinc finger DksA/TraR C4-type" evidence="6">
    <location>
        <begin position="81"/>
        <end position="113"/>
    </location>
</feature>
<dbReference type="SUPFAM" id="SSF57716">
    <property type="entry name" value="Glucocorticoid receptor-like (DNA-binding domain)"/>
    <property type="match status" value="1"/>
</dbReference>
<reference evidence="7 8" key="2">
    <citation type="journal article" date="2012" name="Stand. Genomic Sci.">
        <title>Genome sequence of the moderately thermophilic, amino-acid-degrading and sulfur-reducing bacterium Thermovirga lienii type strain (Cas60314(T)).</title>
        <authorList>
            <person name="Goker M."/>
            <person name="Saunders E."/>
            <person name="Lapidus A."/>
            <person name="Nolan M."/>
            <person name="Lucas S."/>
            <person name="Hammon N."/>
            <person name="Deshpande S."/>
            <person name="Cheng J.F."/>
            <person name="Han C."/>
            <person name="Tapia R."/>
            <person name="Goodwin L.A."/>
            <person name="Pitluck S."/>
            <person name="Liolios K."/>
            <person name="Mavromatis K."/>
            <person name="Pagani I."/>
            <person name="Ivanova N."/>
            <person name="Mikhailova N."/>
            <person name="Pati A."/>
            <person name="Chen A."/>
            <person name="Palaniappan K."/>
            <person name="Land M."/>
            <person name="Chang Y.J."/>
            <person name="Jeffries C.D."/>
            <person name="Brambilla E.M."/>
            <person name="Rohde M."/>
            <person name="Spring S."/>
            <person name="Detter J.C."/>
            <person name="Woyke T."/>
            <person name="Bristow J."/>
            <person name="Eisen J.A."/>
            <person name="Markowitz V."/>
            <person name="Hugenholtz P."/>
            <person name="Kyrpides N.C."/>
            <person name="Klenk H.P."/>
        </authorList>
    </citation>
    <scope>NUCLEOTIDE SEQUENCE [LARGE SCALE GENOMIC DNA]</scope>
    <source>
        <strain evidence="8">ATCC BAA-1197 / DSM 17291 / Cas60314</strain>
    </source>
</reference>
<dbReference type="PANTHER" id="PTHR33823:SF4">
    <property type="entry name" value="GENERAL STRESS PROTEIN 16O"/>
    <property type="match status" value="1"/>
</dbReference>
<feature type="region of interest" description="Disordered" evidence="5">
    <location>
        <begin position="19"/>
        <end position="42"/>
    </location>
</feature>
<sequence>MDKAELKLRLERERQRLTELVSLAEPRDEDASGPDHPDHMAEHASELVQKEYEAGELASLRYLLKEVDHALAKLNNLPDKFGYCEKCGKKIEEKRLKAKPWARYCLQCRKVYESTVAKRKK</sequence>
<dbReference type="InterPro" id="IPR020458">
    <property type="entry name" value="Znf_DskA_TraR_CS"/>
</dbReference>
<keyword evidence="3" id="KW-0862">Zinc</keyword>
<dbReference type="STRING" id="580340.Tlie_0934"/>
<keyword evidence="8" id="KW-1185">Reference proteome</keyword>
<dbReference type="SUPFAM" id="SSF109635">
    <property type="entry name" value="DnaK suppressor protein DksA, alpha-hairpin domain"/>
    <property type="match status" value="1"/>
</dbReference>